<dbReference type="Proteomes" id="UP000199687">
    <property type="component" value="Unassembled WGS sequence"/>
</dbReference>
<dbReference type="STRING" id="531814.SAMN04487944_10813"/>
<keyword evidence="2" id="KW-1185">Reference proteome</keyword>
<gene>
    <name evidence="1" type="ORF">SAMN04487944_10813</name>
</gene>
<dbReference type="EMBL" id="FOGL01000008">
    <property type="protein sequence ID" value="SER67452.1"/>
    <property type="molecule type" value="Genomic_DNA"/>
</dbReference>
<accession>A0A1H9R400</accession>
<organism evidence="1 2">
    <name type="scientific">Gracilibacillus ureilyticus</name>
    <dbReference type="NCBI Taxonomy" id="531814"/>
    <lineage>
        <taxon>Bacteria</taxon>
        <taxon>Bacillati</taxon>
        <taxon>Bacillota</taxon>
        <taxon>Bacilli</taxon>
        <taxon>Bacillales</taxon>
        <taxon>Bacillaceae</taxon>
        <taxon>Gracilibacillus</taxon>
    </lineage>
</organism>
<proteinExistence type="predicted"/>
<dbReference type="RefSeq" id="WP_089740569.1">
    <property type="nucleotide sequence ID" value="NZ_FOGL01000008.1"/>
</dbReference>
<sequence>MEFNELIKNINNATEQSDLATARRYIEENLSILKKEKHLLNHNAREILEFIVKREESGNQSLNKKEMATIRAVNIYSENFDIRGVKMIAKEMPELFQEREALNLLTADSVVLLKSIGVLKEESVVS</sequence>
<evidence type="ECO:0000313" key="2">
    <source>
        <dbReference type="Proteomes" id="UP000199687"/>
    </source>
</evidence>
<dbReference type="AlphaFoldDB" id="A0A1H9R400"/>
<reference evidence="1 2" key="1">
    <citation type="submission" date="2016-10" db="EMBL/GenBank/DDBJ databases">
        <authorList>
            <person name="de Groot N.N."/>
        </authorList>
    </citation>
    <scope>NUCLEOTIDE SEQUENCE [LARGE SCALE GENOMIC DNA]</scope>
    <source>
        <strain evidence="1 2">CGMCC 1.7727</strain>
    </source>
</reference>
<protein>
    <submittedName>
        <fullName evidence="1">Uncharacterized protein</fullName>
    </submittedName>
</protein>
<dbReference type="OrthoDB" id="2860966at2"/>
<evidence type="ECO:0000313" key="1">
    <source>
        <dbReference type="EMBL" id="SER67452.1"/>
    </source>
</evidence>
<name>A0A1H9R400_9BACI</name>